<proteinExistence type="predicted"/>
<name>A0A0F9KWI8_9ZZZZ</name>
<dbReference type="AlphaFoldDB" id="A0A0F9KWI8"/>
<gene>
    <name evidence="1" type="ORF">LCGC14_1584310</name>
</gene>
<protein>
    <submittedName>
        <fullName evidence="1">Uncharacterized protein</fullName>
    </submittedName>
</protein>
<evidence type="ECO:0000313" key="1">
    <source>
        <dbReference type="EMBL" id="KKM26488.1"/>
    </source>
</evidence>
<organism evidence="1">
    <name type="scientific">marine sediment metagenome</name>
    <dbReference type="NCBI Taxonomy" id="412755"/>
    <lineage>
        <taxon>unclassified sequences</taxon>
        <taxon>metagenomes</taxon>
        <taxon>ecological metagenomes</taxon>
    </lineage>
</organism>
<accession>A0A0F9KWI8</accession>
<comment type="caution">
    <text evidence="1">The sequence shown here is derived from an EMBL/GenBank/DDBJ whole genome shotgun (WGS) entry which is preliminary data.</text>
</comment>
<dbReference type="EMBL" id="LAZR01012502">
    <property type="protein sequence ID" value="KKM26488.1"/>
    <property type="molecule type" value="Genomic_DNA"/>
</dbReference>
<reference evidence="1" key="1">
    <citation type="journal article" date="2015" name="Nature">
        <title>Complex archaea that bridge the gap between prokaryotes and eukaryotes.</title>
        <authorList>
            <person name="Spang A."/>
            <person name="Saw J.H."/>
            <person name="Jorgensen S.L."/>
            <person name="Zaremba-Niedzwiedzka K."/>
            <person name="Martijn J."/>
            <person name="Lind A.E."/>
            <person name="van Eijk R."/>
            <person name="Schleper C."/>
            <person name="Guy L."/>
            <person name="Ettema T.J."/>
        </authorList>
    </citation>
    <scope>NUCLEOTIDE SEQUENCE</scope>
</reference>
<sequence length="117" mass="13169">MEYQITQKQCQSSIRGVCSYCGGKLEPIETVDNSRNPTYWSGCKPCGVVCWGVSPTVYAIAKRLVTERNYKHYTHLRDEPDDTSETIKYNQRCQISGTCGLVSDVLSIHAQEAKNET</sequence>